<accession>A0A432ZFF0</accession>
<dbReference type="Gene3D" id="3.40.50.2300">
    <property type="match status" value="1"/>
</dbReference>
<dbReference type="Gene3D" id="3.40.50.300">
    <property type="entry name" value="P-loop containing nucleotide triphosphate hydrolases"/>
    <property type="match status" value="1"/>
</dbReference>
<dbReference type="PROSITE" id="PS00675">
    <property type="entry name" value="SIGMA54_INTERACT_1"/>
    <property type="match status" value="1"/>
</dbReference>
<proteinExistence type="predicted"/>
<dbReference type="PROSITE" id="PS50110">
    <property type="entry name" value="RESPONSE_REGULATORY"/>
    <property type="match status" value="1"/>
</dbReference>
<dbReference type="GO" id="GO:0043565">
    <property type="term" value="F:sequence-specific DNA binding"/>
    <property type="evidence" value="ECO:0007669"/>
    <property type="project" value="InterPro"/>
</dbReference>
<dbReference type="RefSeq" id="WP_126827576.1">
    <property type="nucleotide sequence ID" value="NZ_PIQG01000003.1"/>
</dbReference>
<dbReference type="PRINTS" id="PR01590">
    <property type="entry name" value="HTHFIS"/>
</dbReference>
<keyword evidence="10" id="KW-1185">Reference proteome</keyword>
<keyword evidence="6" id="KW-0597">Phosphoprotein</keyword>
<evidence type="ECO:0000256" key="2">
    <source>
        <dbReference type="ARBA" id="ARBA00022840"/>
    </source>
</evidence>
<dbReference type="PROSITE" id="PS00688">
    <property type="entry name" value="SIGMA54_INTERACT_3"/>
    <property type="match status" value="1"/>
</dbReference>
<dbReference type="Pfam" id="PF02954">
    <property type="entry name" value="HTH_8"/>
    <property type="match status" value="1"/>
</dbReference>
<evidence type="ECO:0000256" key="4">
    <source>
        <dbReference type="ARBA" id="ARBA00023125"/>
    </source>
</evidence>
<dbReference type="Pfam" id="PF00072">
    <property type="entry name" value="Response_reg"/>
    <property type="match status" value="1"/>
</dbReference>
<dbReference type="PROSITE" id="PS50045">
    <property type="entry name" value="SIGMA54_INTERACT_4"/>
    <property type="match status" value="1"/>
</dbReference>
<evidence type="ECO:0000259" key="7">
    <source>
        <dbReference type="PROSITE" id="PS50045"/>
    </source>
</evidence>
<dbReference type="SMART" id="SM00448">
    <property type="entry name" value="REC"/>
    <property type="match status" value="1"/>
</dbReference>
<dbReference type="InterPro" id="IPR025662">
    <property type="entry name" value="Sigma_54_int_dom_ATP-bd_1"/>
</dbReference>
<dbReference type="InterPro" id="IPR011006">
    <property type="entry name" value="CheY-like_superfamily"/>
</dbReference>
<dbReference type="InterPro" id="IPR058031">
    <property type="entry name" value="AAA_lid_NorR"/>
</dbReference>
<dbReference type="GO" id="GO:0000160">
    <property type="term" value="P:phosphorelay signal transduction system"/>
    <property type="evidence" value="ECO:0007669"/>
    <property type="project" value="InterPro"/>
</dbReference>
<organism evidence="9 10">
    <name type="scientific">Pseudidiomarina taiwanensis</name>
    <dbReference type="NCBI Taxonomy" id="337250"/>
    <lineage>
        <taxon>Bacteria</taxon>
        <taxon>Pseudomonadati</taxon>
        <taxon>Pseudomonadota</taxon>
        <taxon>Gammaproteobacteria</taxon>
        <taxon>Alteromonadales</taxon>
        <taxon>Idiomarinaceae</taxon>
        <taxon>Pseudidiomarina</taxon>
    </lineage>
</organism>
<evidence type="ECO:0000256" key="5">
    <source>
        <dbReference type="ARBA" id="ARBA00023163"/>
    </source>
</evidence>
<sequence>MLENNAKPTILIVEDNKTTALIYQSFLADRALVKHVSQGRDALERLRSEPIDLILLDIGLPDTDGLELLRQIRQFDREIPVIIVTSKADSSLVLTAMQHQATDYLQKPVEKVRFLVTVNNAIQQLELKRKLNAVSQPNVYQVFHGMVAQSKPMLELFEVVRKAAKSDASFFITGESGTGKELFAEAVHFESKRRNRPFVAINCAAIPHQLLESELFGHVKGAFTGANSNRTGAAQRAHSGTLFLDELGELPYELQSKLLRFIERREFTPVGSDRTTKVDVRFICATNRDPLDAIKKGQLREDLYYRLSVIPIIIPPLRERAEDIPLIAQQILKRVAVQEGKAFNAISATAETLLHDYSWPGNVRELINVIRKVVTLNDGPILAARMLPSELIRPAATNTALQNTAGVSVEASNPQDNGLVQPLWLVEKQMIERALQKCNYNIRATARILEVSPSTLYRKMKQWKLQG</sequence>
<feature type="domain" description="Sigma-54 factor interaction" evidence="7">
    <location>
        <begin position="146"/>
        <end position="375"/>
    </location>
</feature>
<keyword evidence="5" id="KW-0804">Transcription</keyword>
<dbReference type="InterPro" id="IPR009057">
    <property type="entry name" value="Homeodomain-like_sf"/>
</dbReference>
<dbReference type="InterPro" id="IPR001789">
    <property type="entry name" value="Sig_transdc_resp-reg_receiver"/>
</dbReference>
<keyword evidence="4" id="KW-0238">DNA-binding</keyword>
<evidence type="ECO:0000256" key="1">
    <source>
        <dbReference type="ARBA" id="ARBA00022741"/>
    </source>
</evidence>
<dbReference type="SUPFAM" id="SSF46689">
    <property type="entry name" value="Homeodomain-like"/>
    <property type="match status" value="1"/>
</dbReference>
<dbReference type="PANTHER" id="PTHR32071:SF117">
    <property type="entry name" value="PTS-DEPENDENT DIHYDROXYACETONE KINASE OPERON REGULATORY PROTEIN-RELATED"/>
    <property type="match status" value="1"/>
</dbReference>
<reference evidence="9 10" key="1">
    <citation type="journal article" date="2011" name="Front. Microbiol.">
        <title>Genomic signatures of strain selection and enhancement in Bacillus atrophaeus var. globigii, a historical biowarfare simulant.</title>
        <authorList>
            <person name="Gibbons H.S."/>
            <person name="Broomall S.M."/>
            <person name="McNew L.A."/>
            <person name="Daligault H."/>
            <person name="Chapman C."/>
            <person name="Bruce D."/>
            <person name="Karavis M."/>
            <person name="Krepps M."/>
            <person name="McGregor P.A."/>
            <person name="Hong C."/>
            <person name="Park K.H."/>
            <person name="Akmal A."/>
            <person name="Feldman A."/>
            <person name="Lin J.S."/>
            <person name="Chang W.E."/>
            <person name="Higgs B.W."/>
            <person name="Demirev P."/>
            <person name="Lindquist J."/>
            <person name="Liem A."/>
            <person name="Fochler E."/>
            <person name="Read T.D."/>
            <person name="Tapia R."/>
            <person name="Johnson S."/>
            <person name="Bishop-Lilly K.A."/>
            <person name="Detter C."/>
            <person name="Han C."/>
            <person name="Sozhamannan S."/>
            <person name="Rosenzweig C.N."/>
            <person name="Skowronski E.W."/>
        </authorList>
    </citation>
    <scope>NUCLEOTIDE SEQUENCE [LARGE SCALE GENOMIC DNA]</scope>
    <source>
        <strain evidence="9 10">PIT1</strain>
    </source>
</reference>
<dbReference type="Gene3D" id="1.10.10.60">
    <property type="entry name" value="Homeodomain-like"/>
    <property type="match status" value="1"/>
</dbReference>
<dbReference type="SMART" id="SM00382">
    <property type="entry name" value="AAA"/>
    <property type="match status" value="1"/>
</dbReference>
<keyword evidence="1" id="KW-0547">Nucleotide-binding</keyword>
<comment type="caution">
    <text evidence="9">The sequence shown here is derived from an EMBL/GenBank/DDBJ whole genome shotgun (WGS) entry which is preliminary data.</text>
</comment>
<dbReference type="Gene3D" id="1.10.8.60">
    <property type="match status" value="1"/>
</dbReference>
<feature type="domain" description="Response regulatory" evidence="8">
    <location>
        <begin position="9"/>
        <end position="122"/>
    </location>
</feature>
<dbReference type="Pfam" id="PF00158">
    <property type="entry name" value="Sigma54_activat"/>
    <property type="match status" value="1"/>
</dbReference>
<gene>
    <name evidence="9" type="ORF">CWI83_07145</name>
</gene>
<dbReference type="InterPro" id="IPR003593">
    <property type="entry name" value="AAA+_ATPase"/>
</dbReference>
<evidence type="ECO:0000256" key="3">
    <source>
        <dbReference type="ARBA" id="ARBA00023015"/>
    </source>
</evidence>
<dbReference type="EMBL" id="PIQG01000003">
    <property type="protein sequence ID" value="RUO76696.1"/>
    <property type="molecule type" value="Genomic_DNA"/>
</dbReference>
<dbReference type="InterPro" id="IPR027417">
    <property type="entry name" value="P-loop_NTPase"/>
</dbReference>
<dbReference type="GO" id="GO:0005524">
    <property type="term" value="F:ATP binding"/>
    <property type="evidence" value="ECO:0007669"/>
    <property type="project" value="UniProtKB-KW"/>
</dbReference>
<evidence type="ECO:0000313" key="9">
    <source>
        <dbReference type="EMBL" id="RUO76696.1"/>
    </source>
</evidence>
<name>A0A432ZFF0_9GAMM</name>
<evidence type="ECO:0000256" key="6">
    <source>
        <dbReference type="PROSITE-ProRule" id="PRU00169"/>
    </source>
</evidence>
<dbReference type="FunFam" id="3.40.50.300:FF:000006">
    <property type="entry name" value="DNA-binding transcriptional regulator NtrC"/>
    <property type="match status" value="1"/>
</dbReference>
<dbReference type="GO" id="GO:0006355">
    <property type="term" value="P:regulation of DNA-templated transcription"/>
    <property type="evidence" value="ECO:0007669"/>
    <property type="project" value="InterPro"/>
</dbReference>
<dbReference type="Proteomes" id="UP000288279">
    <property type="component" value="Unassembled WGS sequence"/>
</dbReference>
<dbReference type="SUPFAM" id="SSF52540">
    <property type="entry name" value="P-loop containing nucleoside triphosphate hydrolases"/>
    <property type="match status" value="1"/>
</dbReference>
<keyword evidence="2" id="KW-0067">ATP-binding</keyword>
<keyword evidence="3" id="KW-0805">Transcription regulation</keyword>
<dbReference type="InterPro" id="IPR002197">
    <property type="entry name" value="HTH_Fis"/>
</dbReference>
<dbReference type="CDD" id="cd00009">
    <property type="entry name" value="AAA"/>
    <property type="match status" value="1"/>
</dbReference>
<dbReference type="InterPro" id="IPR002078">
    <property type="entry name" value="Sigma_54_int"/>
</dbReference>
<dbReference type="AlphaFoldDB" id="A0A432ZFF0"/>
<evidence type="ECO:0000259" key="8">
    <source>
        <dbReference type="PROSITE" id="PS50110"/>
    </source>
</evidence>
<evidence type="ECO:0000313" key="10">
    <source>
        <dbReference type="Proteomes" id="UP000288279"/>
    </source>
</evidence>
<dbReference type="Pfam" id="PF25601">
    <property type="entry name" value="AAA_lid_14"/>
    <property type="match status" value="1"/>
</dbReference>
<feature type="modified residue" description="4-aspartylphosphate" evidence="6">
    <location>
        <position position="57"/>
    </location>
</feature>
<dbReference type="PANTHER" id="PTHR32071">
    <property type="entry name" value="TRANSCRIPTIONAL REGULATORY PROTEIN"/>
    <property type="match status" value="1"/>
</dbReference>
<dbReference type="SUPFAM" id="SSF52172">
    <property type="entry name" value="CheY-like"/>
    <property type="match status" value="1"/>
</dbReference>
<protein>
    <submittedName>
        <fullName evidence="9">Sigma-54-dependent Fis family transcriptional regulator</fullName>
    </submittedName>
</protein>
<dbReference type="InterPro" id="IPR025944">
    <property type="entry name" value="Sigma_54_int_dom_CS"/>
</dbReference>
<dbReference type="OrthoDB" id="9804019at2"/>